<accession>A0A9P8PTQ6</accession>
<dbReference type="Proteomes" id="UP000788993">
    <property type="component" value="Unassembled WGS sequence"/>
</dbReference>
<organism evidence="1 2">
    <name type="scientific">Ogataea polymorpha</name>
    <dbReference type="NCBI Taxonomy" id="460523"/>
    <lineage>
        <taxon>Eukaryota</taxon>
        <taxon>Fungi</taxon>
        <taxon>Dikarya</taxon>
        <taxon>Ascomycota</taxon>
        <taxon>Saccharomycotina</taxon>
        <taxon>Pichiomycetes</taxon>
        <taxon>Pichiales</taxon>
        <taxon>Pichiaceae</taxon>
        <taxon>Ogataea</taxon>
    </lineage>
</organism>
<evidence type="ECO:0000313" key="2">
    <source>
        <dbReference type="Proteomes" id="UP000788993"/>
    </source>
</evidence>
<comment type="caution">
    <text evidence="1">The sequence shown here is derived from an EMBL/GenBank/DDBJ whole genome shotgun (WGS) entry which is preliminary data.</text>
</comment>
<gene>
    <name evidence="1" type="ORF">OGATHE_000901</name>
</gene>
<keyword evidence="2" id="KW-1185">Reference proteome</keyword>
<dbReference type="EMBL" id="JAEUBD010000108">
    <property type="protein sequence ID" value="KAH3677427.1"/>
    <property type="molecule type" value="Genomic_DNA"/>
</dbReference>
<reference evidence="1" key="1">
    <citation type="journal article" date="2021" name="Open Biol.">
        <title>Shared evolutionary footprints suggest mitochondrial oxidative damage underlies multiple complex I losses in fungi.</title>
        <authorList>
            <person name="Schikora-Tamarit M.A."/>
            <person name="Marcet-Houben M."/>
            <person name="Nosek J."/>
            <person name="Gabaldon T."/>
        </authorList>
    </citation>
    <scope>NUCLEOTIDE SEQUENCE</scope>
    <source>
        <strain evidence="1">NCAIM Y.01608</strain>
    </source>
</reference>
<sequence length="243" mass="26678">MPSDISVMSTLAISSWIVTKSWNVQSGKNSVKVWNFCLSSGESPPPLADNVSWLVDTVHVTEGSSDREVRRDWRQCLVHGKDGLWFCVEQLLVGVLVVDTVFLTTGDTDLHFKPLAHLGHSGEIFHTCGNVLVVGLLRQVKHVRREQWLTVELVVLFISIEHTIEPWQKLFGTVIGVQDNWDTVCWSNGSDVVSSCNGTGNRSLLAIVLDTLTGEVSGTTVGSLQNDWGVVVSSSLQSSNHGR</sequence>
<reference evidence="1" key="2">
    <citation type="submission" date="2021-01" db="EMBL/GenBank/DDBJ databases">
        <authorList>
            <person name="Schikora-Tamarit M.A."/>
        </authorList>
    </citation>
    <scope>NUCLEOTIDE SEQUENCE</scope>
    <source>
        <strain evidence="1">NCAIM Y.01608</strain>
    </source>
</reference>
<evidence type="ECO:0000313" key="1">
    <source>
        <dbReference type="EMBL" id="KAH3677427.1"/>
    </source>
</evidence>
<dbReference type="AlphaFoldDB" id="A0A9P8PTQ6"/>
<name>A0A9P8PTQ6_9ASCO</name>
<protein>
    <submittedName>
        <fullName evidence="1">Uncharacterized protein</fullName>
    </submittedName>
</protein>
<proteinExistence type="predicted"/>